<sequence length="125" mass="13738">GFATVTLNIDYLKSQLEENFTIVNSARDQLTAHLKANSPLEDAIIHLLAKAVKDEVIIKGLTLPLKRLTPEIAKKGLTVVDYMIATLKDKHKAPRAGKDALSAWIQVCQEPQDEYTAIDRAGKTG</sequence>
<evidence type="ECO:0000313" key="1">
    <source>
        <dbReference type="EMBL" id="KAH6867264.1"/>
    </source>
</evidence>
<dbReference type="EMBL" id="JAGPYM010000113">
    <property type="protein sequence ID" value="KAH6867264.1"/>
    <property type="molecule type" value="Genomic_DNA"/>
</dbReference>
<dbReference type="Proteomes" id="UP000777438">
    <property type="component" value="Unassembled WGS sequence"/>
</dbReference>
<reference evidence="1 2" key="1">
    <citation type="journal article" date="2021" name="Nat. Commun.">
        <title>Genetic determinants of endophytism in the Arabidopsis root mycobiome.</title>
        <authorList>
            <person name="Mesny F."/>
            <person name="Miyauchi S."/>
            <person name="Thiergart T."/>
            <person name="Pickel B."/>
            <person name="Atanasova L."/>
            <person name="Karlsson M."/>
            <person name="Huettel B."/>
            <person name="Barry K.W."/>
            <person name="Haridas S."/>
            <person name="Chen C."/>
            <person name="Bauer D."/>
            <person name="Andreopoulos W."/>
            <person name="Pangilinan J."/>
            <person name="LaButti K."/>
            <person name="Riley R."/>
            <person name="Lipzen A."/>
            <person name="Clum A."/>
            <person name="Drula E."/>
            <person name="Henrissat B."/>
            <person name="Kohler A."/>
            <person name="Grigoriev I.V."/>
            <person name="Martin F.M."/>
            <person name="Hacquard S."/>
        </authorList>
    </citation>
    <scope>NUCLEOTIDE SEQUENCE [LARGE SCALE GENOMIC DNA]</scope>
    <source>
        <strain evidence="1 2">MPI-CAGE-CH-0241</strain>
    </source>
</reference>
<accession>A0A9P8VMC2</accession>
<evidence type="ECO:0000313" key="2">
    <source>
        <dbReference type="Proteomes" id="UP000777438"/>
    </source>
</evidence>
<comment type="caution">
    <text evidence="1">The sequence shown here is derived from an EMBL/GenBank/DDBJ whole genome shotgun (WGS) entry which is preliminary data.</text>
</comment>
<organism evidence="1 2">
    <name type="scientific">Thelonectria olida</name>
    <dbReference type="NCBI Taxonomy" id="1576542"/>
    <lineage>
        <taxon>Eukaryota</taxon>
        <taxon>Fungi</taxon>
        <taxon>Dikarya</taxon>
        <taxon>Ascomycota</taxon>
        <taxon>Pezizomycotina</taxon>
        <taxon>Sordariomycetes</taxon>
        <taxon>Hypocreomycetidae</taxon>
        <taxon>Hypocreales</taxon>
        <taxon>Nectriaceae</taxon>
        <taxon>Thelonectria</taxon>
    </lineage>
</organism>
<name>A0A9P8VMC2_9HYPO</name>
<feature type="non-terminal residue" evidence="1">
    <location>
        <position position="1"/>
    </location>
</feature>
<dbReference type="AlphaFoldDB" id="A0A9P8VMC2"/>
<keyword evidence="2" id="KW-1185">Reference proteome</keyword>
<protein>
    <submittedName>
        <fullName evidence="1">Uncharacterized protein</fullName>
    </submittedName>
</protein>
<gene>
    <name evidence="1" type="ORF">B0T10DRAFT_467966</name>
</gene>
<proteinExistence type="predicted"/>